<feature type="transmembrane region" description="Helical" evidence="6">
    <location>
        <begin position="307"/>
        <end position="326"/>
    </location>
</feature>
<organism evidence="7 8">
    <name type="scientific">Parapedobacter composti</name>
    <dbReference type="NCBI Taxonomy" id="623281"/>
    <lineage>
        <taxon>Bacteria</taxon>
        <taxon>Pseudomonadati</taxon>
        <taxon>Bacteroidota</taxon>
        <taxon>Sphingobacteriia</taxon>
        <taxon>Sphingobacteriales</taxon>
        <taxon>Sphingobacteriaceae</taxon>
        <taxon>Parapedobacter</taxon>
    </lineage>
</organism>
<evidence type="ECO:0000256" key="3">
    <source>
        <dbReference type="ARBA" id="ARBA00022692"/>
    </source>
</evidence>
<comment type="subcellular location">
    <subcellularLocation>
        <location evidence="1">Membrane</location>
        <topology evidence="1">Multi-pass membrane protein</topology>
    </subcellularLocation>
</comment>
<dbReference type="STRING" id="623281.SAMN05421747_102159"/>
<evidence type="ECO:0000256" key="4">
    <source>
        <dbReference type="ARBA" id="ARBA00022989"/>
    </source>
</evidence>
<evidence type="ECO:0000313" key="8">
    <source>
        <dbReference type="Proteomes" id="UP000199577"/>
    </source>
</evidence>
<feature type="transmembrane region" description="Helical" evidence="6">
    <location>
        <begin position="245"/>
        <end position="273"/>
    </location>
</feature>
<evidence type="ECO:0000256" key="2">
    <source>
        <dbReference type="ARBA" id="ARBA00007511"/>
    </source>
</evidence>
<dbReference type="NCBIfam" id="TIGR03718">
    <property type="entry name" value="R_switched_Alx"/>
    <property type="match status" value="1"/>
</dbReference>
<dbReference type="PANTHER" id="PTHR30238">
    <property type="entry name" value="MEMBRANE BOUND PREDICTED REDOX MODULATOR"/>
    <property type="match status" value="1"/>
</dbReference>
<feature type="transmembrane region" description="Helical" evidence="6">
    <location>
        <begin position="156"/>
        <end position="178"/>
    </location>
</feature>
<keyword evidence="3 6" id="KW-0812">Transmembrane</keyword>
<feature type="transmembrane region" description="Helical" evidence="6">
    <location>
        <begin position="21"/>
        <end position="42"/>
    </location>
</feature>
<keyword evidence="4 6" id="KW-1133">Transmembrane helix</keyword>
<evidence type="ECO:0000256" key="1">
    <source>
        <dbReference type="ARBA" id="ARBA00004141"/>
    </source>
</evidence>
<feature type="transmembrane region" description="Helical" evidence="6">
    <location>
        <begin position="279"/>
        <end position="300"/>
    </location>
</feature>
<dbReference type="InterPro" id="IPR005496">
    <property type="entry name" value="Integral_membrane_TerC"/>
</dbReference>
<feature type="transmembrane region" description="Helical" evidence="6">
    <location>
        <begin position="54"/>
        <end position="75"/>
    </location>
</feature>
<feature type="transmembrane region" description="Helical" evidence="6">
    <location>
        <begin position="184"/>
        <end position="202"/>
    </location>
</feature>
<protein>
    <submittedName>
        <fullName evidence="7">Tellurite resistance protein TerC</fullName>
    </submittedName>
</protein>
<keyword evidence="5 6" id="KW-0472">Membrane</keyword>
<keyword evidence="8" id="KW-1185">Reference proteome</keyword>
<proteinExistence type="inferred from homology"/>
<dbReference type="Proteomes" id="UP000199577">
    <property type="component" value="Unassembled WGS sequence"/>
</dbReference>
<feature type="transmembrane region" description="Helical" evidence="6">
    <location>
        <begin position="122"/>
        <end position="144"/>
    </location>
</feature>
<name>A0A1I1F015_9SPHI</name>
<feature type="transmembrane region" description="Helical" evidence="6">
    <location>
        <begin position="338"/>
        <end position="358"/>
    </location>
</feature>
<dbReference type="AlphaFoldDB" id="A0A1I1F015"/>
<dbReference type="InterPro" id="IPR022369">
    <property type="entry name" value="Integral_membrane_TerC_rswitch"/>
</dbReference>
<comment type="similarity">
    <text evidence="2">Belongs to the TerC family.</text>
</comment>
<dbReference type="Pfam" id="PF03741">
    <property type="entry name" value="TerC"/>
    <property type="match status" value="1"/>
</dbReference>
<evidence type="ECO:0000313" key="7">
    <source>
        <dbReference type="EMBL" id="SFB92779.1"/>
    </source>
</evidence>
<evidence type="ECO:0000256" key="5">
    <source>
        <dbReference type="ARBA" id="ARBA00023136"/>
    </source>
</evidence>
<accession>A0A1I1F015</accession>
<sequence length="366" mass="42037">MDWSNWYVIQLNATNNMSHELLFFGGFLLFIVLMLAIDLGLFSKSNKAVSFTQAAIMSAVWVTFALLFYVVLRIWGHELHDIQDFAQLAEVTKKHLHNIRLIPDDFAASLERYRQNLALEYITGYVVEYALSVDNIFVMVLIFTSFGVPPQYYHKVLVWGIIGAIVLRFLFIFIGAALIAKFGWILYLFGFFLVYTGIMMFVHRNDEEEIDPQNHKVVKFASKYFSVYPTFVGGRFFHVENGKKYVTPLFLVLLVIEFTDLIFAVDSIPAIFAVTKDPYIVFFSNIFAILGLRSMFFLLVNIIHKFHYLKTGLSFLLVFIGAKMLLHDWLHAWGFTTSHSLIIIVSILAISVVASLLFPKQEKTNA</sequence>
<dbReference type="PANTHER" id="PTHR30238:SF0">
    <property type="entry name" value="THYLAKOID MEMBRANE PROTEIN TERC, CHLOROPLASTIC"/>
    <property type="match status" value="1"/>
</dbReference>
<dbReference type="EMBL" id="FOLL01000002">
    <property type="protein sequence ID" value="SFB92779.1"/>
    <property type="molecule type" value="Genomic_DNA"/>
</dbReference>
<reference evidence="8" key="1">
    <citation type="submission" date="2016-10" db="EMBL/GenBank/DDBJ databases">
        <authorList>
            <person name="Varghese N."/>
            <person name="Submissions S."/>
        </authorList>
    </citation>
    <scope>NUCLEOTIDE SEQUENCE [LARGE SCALE GENOMIC DNA]</scope>
    <source>
        <strain evidence="8">DSM 22900</strain>
    </source>
</reference>
<evidence type="ECO:0000256" key="6">
    <source>
        <dbReference type="SAM" id="Phobius"/>
    </source>
</evidence>
<dbReference type="GO" id="GO:0016020">
    <property type="term" value="C:membrane"/>
    <property type="evidence" value="ECO:0007669"/>
    <property type="project" value="UniProtKB-SubCell"/>
</dbReference>
<gene>
    <name evidence="7" type="ORF">SAMN05421747_102159</name>
</gene>